<evidence type="ECO:0000256" key="1">
    <source>
        <dbReference type="ARBA" id="ARBA00004141"/>
    </source>
</evidence>
<evidence type="ECO:0000256" key="7">
    <source>
        <dbReference type="ARBA" id="ARBA00023065"/>
    </source>
</evidence>
<keyword evidence="3" id="KW-0633">Potassium transport</keyword>
<dbReference type="InterPro" id="IPR057291">
    <property type="entry name" value="CHX17_2nd"/>
</dbReference>
<evidence type="ECO:0000256" key="3">
    <source>
        <dbReference type="ARBA" id="ARBA00022538"/>
    </source>
</evidence>
<keyword evidence="4 10" id="KW-0812">Transmembrane</keyword>
<evidence type="ECO:0000256" key="5">
    <source>
        <dbReference type="ARBA" id="ARBA00022958"/>
    </source>
</evidence>
<proteinExistence type="inferred from homology"/>
<feature type="transmembrane region" description="Helical" evidence="10">
    <location>
        <begin position="307"/>
        <end position="331"/>
    </location>
</feature>
<accession>A0A9Q0KBN7</accession>
<gene>
    <name evidence="13" type="ORF">NE237_019356</name>
</gene>
<name>A0A9Q0KBN7_9MAGN</name>
<keyword evidence="6 10" id="KW-1133">Transmembrane helix</keyword>
<feature type="transmembrane region" description="Helical" evidence="10">
    <location>
        <begin position="147"/>
        <end position="168"/>
    </location>
</feature>
<comment type="subcellular location">
    <subcellularLocation>
        <location evidence="1">Membrane</location>
        <topology evidence="1">Multi-pass membrane protein</topology>
    </subcellularLocation>
</comment>
<evidence type="ECO:0000256" key="6">
    <source>
        <dbReference type="ARBA" id="ARBA00022989"/>
    </source>
</evidence>
<organism evidence="13 14">
    <name type="scientific">Protea cynaroides</name>
    <dbReference type="NCBI Taxonomy" id="273540"/>
    <lineage>
        <taxon>Eukaryota</taxon>
        <taxon>Viridiplantae</taxon>
        <taxon>Streptophyta</taxon>
        <taxon>Embryophyta</taxon>
        <taxon>Tracheophyta</taxon>
        <taxon>Spermatophyta</taxon>
        <taxon>Magnoliopsida</taxon>
        <taxon>Proteales</taxon>
        <taxon>Proteaceae</taxon>
        <taxon>Protea</taxon>
    </lineage>
</organism>
<evidence type="ECO:0000256" key="4">
    <source>
        <dbReference type="ARBA" id="ARBA00022692"/>
    </source>
</evidence>
<feature type="transmembrane region" description="Helical" evidence="10">
    <location>
        <begin position="242"/>
        <end position="272"/>
    </location>
</feature>
<evidence type="ECO:0000256" key="8">
    <source>
        <dbReference type="ARBA" id="ARBA00023136"/>
    </source>
</evidence>
<keyword evidence="7" id="KW-0406">Ion transport</keyword>
<dbReference type="Proteomes" id="UP001141806">
    <property type="component" value="Unassembled WGS sequence"/>
</dbReference>
<evidence type="ECO:0000256" key="10">
    <source>
        <dbReference type="SAM" id="Phobius"/>
    </source>
</evidence>
<dbReference type="Pfam" id="PF00999">
    <property type="entry name" value="Na_H_Exchanger"/>
    <property type="match status" value="1"/>
</dbReference>
<dbReference type="Gene3D" id="1.20.1530.20">
    <property type="match status" value="1"/>
</dbReference>
<feature type="transmembrane region" description="Helical" evidence="10">
    <location>
        <begin position="79"/>
        <end position="100"/>
    </location>
</feature>
<dbReference type="GO" id="GO:1902600">
    <property type="term" value="P:proton transmembrane transport"/>
    <property type="evidence" value="ECO:0007669"/>
    <property type="project" value="InterPro"/>
</dbReference>
<feature type="domain" description="Cation/H(+) antiporter central" evidence="12">
    <location>
        <begin position="400"/>
        <end position="450"/>
    </location>
</feature>
<dbReference type="Pfam" id="PF23256">
    <property type="entry name" value="CHX17_2nd"/>
    <property type="match status" value="1"/>
</dbReference>
<feature type="transmembrane region" description="Helical" evidence="10">
    <location>
        <begin position="27"/>
        <end position="49"/>
    </location>
</feature>
<evidence type="ECO:0000313" key="14">
    <source>
        <dbReference type="Proteomes" id="UP001141806"/>
    </source>
</evidence>
<comment type="caution">
    <text evidence="13">The sequence shown here is derived from an EMBL/GenBank/DDBJ whole genome shotgun (WGS) entry which is preliminary data.</text>
</comment>
<dbReference type="GO" id="GO:0006885">
    <property type="term" value="P:regulation of pH"/>
    <property type="evidence" value="ECO:0007669"/>
    <property type="project" value="TreeGrafter"/>
</dbReference>
<dbReference type="GO" id="GO:0015297">
    <property type="term" value="F:antiporter activity"/>
    <property type="evidence" value="ECO:0007669"/>
    <property type="project" value="InterPro"/>
</dbReference>
<dbReference type="GO" id="GO:0006813">
    <property type="term" value="P:potassium ion transport"/>
    <property type="evidence" value="ECO:0007669"/>
    <property type="project" value="UniProtKB-KW"/>
</dbReference>
<keyword evidence="2" id="KW-0813">Transport</keyword>
<dbReference type="PANTHER" id="PTHR32468:SF34">
    <property type="entry name" value="CATION_H(+) ANTIPORTER 18"/>
    <property type="match status" value="1"/>
</dbReference>
<dbReference type="PANTHER" id="PTHR32468">
    <property type="entry name" value="CATION/H + ANTIPORTER"/>
    <property type="match status" value="1"/>
</dbReference>
<dbReference type="InterPro" id="IPR006153">
    <property type="entry name" value="Cation/H_exchanger_TM"/>
</dbReference>
<feature type="transmembrane region" description="Helical" evidence="10">
    <location>
        <begin position="199"/>
        <end position="222"/>
    </location>
</feature>
<evidence type="ECO:0000313" key="13">
    <source>
        <dbReference type="EMBL" id="KAJ4967507.1"/>
    </source>
</evidence>
<evidence type="ECO:0000259" key="12">
    <source>
        <dbReference type="Pfam" id="PF23256"/>
    </source>
</evidence>
<sequence>MASTHVCPPPLVATCNGIFQGSNPFDYSLPLVILQICLVVIITRTLAFLKPLRVEYCLGHQLWVVARYIWIQFCHPEASLYWTLANLGLLFFLFLVDLELDPTFLRRTGKKIVAIAITGISVPFALGIGSSFVLTQTISKGVHEPPFIVFMGVAMSITSFPVLARIFAELKLLTTGVGRLAIPCRCLVNHRSTCHAAMVSLWVFLVVCCLLICATIVLPPFFKWMAKHCEEGEPVDELYICATLVVVLVIGFITDSIGIHALFGAFVVGLLVPKDGPFSGDLVEKLEDQVGLKTNVGTIQGAQSWGLLALVIFTACAGKILDAIVVSLLYRVPFHEALALGFLMNNKGLVELIVINIGRDRKPARRSNTEYKYRTIDRKDPSTQLWILACYHSTKSIPTLVKLIERPSAILMANKTRKNRLPFWSKGRRMGSDPVVAAFKAFQRISGVSMNVRPISK</sequence>
<keyword evidence="5" id="KW-0630">Potassium</keyword>
<evidence type="ECO:0000256" key="2">
    <source>
        <dbReference type="ARBA" id="ARBA00022448"/>
    </source>
</evidence>
<dbReference type="GO" id="GO:0016020">
    <property type="term" value="C:membrane"/>
    <property type="evidence" value="ECO:0007669"/>
    <property type="project" value="UniProtKB-SubCell"/>
</dbReference>
<feature type="transmembrane region" description="Helical" evidence="10">
    <location>
        <begin position="112"/>
        <end position="135"/>
    </location>
</feature>
<dbReference type="EMBL" id="JAMYWD010000007">
    <property type="protein sequence ID" value="KAJ4967507.1"/>
    <property type="molecule type" value="Genomic_DNA"/>
</dbReference>
<reference evidence="13" key="1">
    <citation type="journal article" date="2023" name="Plant J.">
        <title>The genome of the king protea, Protea cynaroides.</title>
        <authorList>
            <person name="Chang J."/>
            <person name="Duong T.A."/>
            <person name="Schoeman C."/>
            <person name="Ma X."/>
            <person name="Roodt D."/>
            <person name="Barker N."/>
            <person name="Li Z."/>
            <person name="Van de Peer Y."/>
            <person name="Mizrachi E."/>
        </authorList>
    </citation>
    <scope>NUCLEOTIDE SEQUENCE</scope>
    <source>
        <tissue evidence="13">Young leaves</tissue>
    </source>
</reference>
<dbReference type="OrthoDB" id="2687058at2759"/>
<dbReference type="InterPro" id="IPR038770">
    <property type="entry name" value="Na+/solute_symporter_sf"/>
</dbReference>
<keyword evidence="14" id="KW-1185">Reference proteome</keyword>
<dbReference type="InterPro" id="IPR050794">
    <property type="entry name" value="CPA2_transporter"/>
</dbReference>
<dbReference type="AlphaFoldDB" id="A0A9Q0KBN7"/>
<evidence type="ECO:0000256" key="9">
    <source>
        <dbReference type="ARBA" id="ARBA00038341"/>
    </source>
</evidence>
<protein>
    <recommendedName>
        <fullName evidence="15">Cation/H+ exchanger domain-containing protein</fullName>
    </recommendedName>
</protein>
<dbReference type="GO" id="GO:0012505">
    <property type="term" value="C:endomembrane system"/>
    <property type="evidence" value="ECO:0007669"/>
    <property type="project" value="TreeGrafter"/>
</dbReference>
<comment type="similarity">
    <text evidence="9">Belongs to the monovalent cation:proton antiporter 2 (CPA2) transporter (TC 2.A.37) family. CHX (TC 2.A.37.4) subfamily.</text>
</comment>
<evidence type="ECO:0008006" key="15">
    <source>
        <dbReference type="Google" id="ProtNLM"/>
    </source>
</evidence>
<evidence type="ECO:0000259" key="11">
    <source>
        <dbReference type="Pfam" id="PF00999"/>
    </source>
</evidence>
<keyword evidence="8 10" id="KW-0472">Membrane</keyword>
<feature type="domain" description="Cation/H+ exchanger transmembrane" evidence="11">
    <location>
        <begin position="83"/>
        <end position="361"/>
    </location>
</feature>